<feature type="transmembrane region" description="Helical" evidence="1">
    <location>
        <begin position="223"/>
        <end position="240"/>
    </location>
</feature>
<reference evidence="2 3" key="1">
    <citation type="submission" date="2019-11" db="EMBL/GenBank/DDBJ databases">
        <title>Draft genome sequence of Paludibacterium sp. dN18-1.</title>
        <authorList>
            <person name="Im W.-T."/>
        </authorList>
    </citation>
    <scope>NUCLEOTIDE SEQUENCE [LARGE SCALE GENOMIC DNA]</scope>
    <source>
        <strain evidence="3">dN 18-1</strain>
    </source>
</reference>
<evidence type="ECO:0000313" key="2">
    <source>
        <dbReference type="EMBL" id="MTD33724.1"/>
    </source>
</evidence>
<accession>A0A844GGB3</accession>
<proteinExistence type="predicted"/>
<evidence type="ECO:0000256" key="1">
    <source>
        <dbReference type="SAM" id="Phobius"/>
    </source>
</evidence>
<name>A0A844GGB3_9NEIS</name>
<feature type="transmembrane region" description="Helical" evidence="1">
    <location>
        <begin position="189"/>
        <end position="211"/>
    </location>
</feature>
<keyword evidence="3" id="KW-1185">Reference proteome</keyword>
<sequence length="296" mass="33598">MGKIIENHDVDDVSVCYSADDYVQVAKVLQDAIPRDRRAQWSGKIMEYLAKQTEHACVNGKEVPQISTKEIHMDLEGNPNQEPSARLSPRWNEIEKQRYPEIVEKLQDLCRQRGLPGYPVITKLSGKPTLYCLEISPLPEVAVTVETPDASIPAGTIRYERDLSLKLSRRGRIFANEGLKWTVGKRLSFVSWQVLVLISVLTFELFIILYIWSRHVPVTGQDLLMVLAAILAPYGLYVHFKNAVTLFDDRIVIAPEWMLAGRSSVPLWRSSVQTIPSSHLRYMYIAIPRLVRSVAG</sequence>
<dbReference type="EMBL" id="WLYX01000001">
    <property type="protein sequence ID" value="MTD33724.1"/>
    <property type="molecule type" value="Genomic_DNA"/>
</dbReference>
<keyword evidence="1" id="KW-0812">Transmembrane</keyword>
<evidence type="ECO:0000313" key="3">
    <source>
        <dbReference type="Proteomes" id="UP000446658"/>
    </source>
</evidence>
<organism evidence="2 3">
    <name type="scientific">Paludibacterium denitrificans</name>
    <dbReference type="NCBI Taxonomy" id="2675226"/>
    <lineage>
        <taxon>Bacteria</taxon>
        <taxon>Pseudomonadati</taxon>
        <taxon>Pseudomonadota</taxon>
        <taxon>Betaproteobacteria</taxon>
        <taxon>Neisseriales</taxon>
        <taxon>Chromobacteriaceae</taxon>
        <taxon>Paludibacterium</taxon>
    </lineage>
</organism>
<comment type="caution">
    <text evidence="2">The sequence shown here is derived from an EMBL/GenBank/DDBJ whole genome shotgun (WGS) entry which is preliminary data.</text>
</comment>
<keyword evidence="1" id="KW-1133">Transmembrane helix</keyword>
<dbReference type="RefSeq" id="WP_230370805.1">
    <property type="nucleotide sequence ID" value="NZ_WLYX01000001.1"/>
</dbReference>
<protein>
    <submittedName>
        <fullName evidence="2">Uncharacterized protein</fullName>
    </submittedName>
</protein>
<gene>
    <name evidence="2" type="ORF">GKE73_13800</name>
</gene>
<dbReference type="Proteomes" id="UP000446658">
    <property type="component" value="Unassembled WGS sequence"/>
</dbReference>
<keyword evidence="1" id="KW-0472">Membrane</keyword>
<dbReference type="AlphaFoldDB" id="A0A844GGB3"/>